<accession>A0A0D5YGS7</accession>
<dbReference type="RefSeq" id="WP_000801897.1">
    <property type="nucleotide sequence ID" value="NZ_CP008706.1"/>
</dbReference>
<dbReference type="EMBL" id="CP008706">
    <property type="protein sequence ID" value="AKA31154.1"/>
    <property type="molecule type" value="Genomic_DNA"/>
</dbReference>
<reference evidence="1 2" key="1">
    <citation type="journal article" date="2015" name="J. Bacteriol.">
        <title>Resources for Genetic and Genomic Analysis of Emerging Pathogen Acinetobacter baumannii.</title>
        <authorList>
            <person name="Gallagher L.A."/>
            <person name="Ramage E."/>
            <person name="Weiss E.J."/>
            <person name="Radey M."/>
            <person name="Hayden H.S."/>
            <person name="Held K.G."/>
            <person name="Huse H.K."/>
            <person name="Zurawski D.V."/>
            <person name="Brittnacher M.J."/>
            <person name="Manoil C."/>
        </authorList>
    </citation>
    <scope>NUCLEOTIDE SEQUENCE [LARGE SCALE GENOMIC DNA]</scope>
    <source>
        <strain evidence="1 2">AB5075-UW</strain>
    </source>
</reference>
<sequence>MKPEQFIREYGVENVKTLIEDYEKDQFAFKSFDPAADCCFDAGLCMGQEKAWWDICIYDLKRLVESVELISLFGSIKIAKDKVKMADFNGFLLVSVPIENGLADVYIHKVEQAIRDHESIYGGGDE</sequence>
<dbReference type="AlphaFoldDB" id="A0A0D5YGS7"/>
<evidence type="ECO:0000313" key="1">
    <source>
        <dbReference type="EMBL" id="AKA31154.1"/>
    </source>
</evidence>
<proteinExistence type="predicted"/>
<gene>
    <name evidence="1" type="ORF">ABUW_1410</name>
</gene>
<reference evidence="2" key="2">
    <citation type="submission" date="2015-03" db="EMBL/GenBank/DDBJ databases">
        <authorList>
            <person name="Gallagher L.A."/>
            <person name="Hayden H.S."/>
            <person name="Weiss E.J."/>
            <person name="Hager K.R."/>
            <person name="Ramage E."/>
            <person name="Radey M.R."/>
            <person name="Bydalek R."/>
            <person name="Manoil C."/>
            <person name="Miller S.I."/>
            <person name="Brittnacher M.J."/>
        </authorList>
    </citation>
    <scope>NUCLEOTIDE SEQUENCE [LARGE SCALE GENOMIC DNA]</scope>
    <source>
        <strain evidence="2">AB5075-UW</strain>
    </source>
</reference>
<protein>
    <submittedName>
        <fullName evidence="1">Uncharacterized protein</fullName>
    </submittedName>
</protein>
<name>A0A0D5YGS7_ACIBA</name>
<organism evidence="1 2">
    <name type="scientific">Acinetobacter baumannii</name>
    <dbReference type="NCBI Taxonomy" id="470"/>
    <lineage>
        <taxon>Bacteria</taxon>
        <taxon>Pseudomonadati</taxon>
        <taxon>Pseudomonadota</taxon>
        <taxon>Gammaproteobacteria</taxon>
        <taxon>Moraxellales</taxon>
        <taxon>Moraxellaceae</taxon>
        <taxon>Acinetobacter</taxon>
        <taxon>Acinetobacter calcoaceticus/baumannii complex</taxon>
    </lineage>
</organism>
<dbReference type="PATRIC" id="fig|470.1345.peg.1369"/>
<dbReference type="Proteomes" id="UP000032746">
    <property type="component" value="Chromosome"/>
</dbReference>
<evidence type="ECO:0000313" key="2">
    <source>
        <dbReference type="Proteomes" id="UP000032746"/>
    </source>
</evidence>